<organism evidence="1 2">
    <name type="scientific">Crateriforma conspicua</name>
    <dbReference type="NCBI Taxonomy" id="2527996"/>
    <lineage>
        <taxon>Bacteria</taxon>
        <taxon>Pseudomonadati</taxon>
        <taxon>Planctomycetota</taxon>
        <taxon>Planctomycetia</taxon>
        <taxon>Planctomycetales</taxon>
        <taxon>Planctomycetaceae</taxon>
        <taxon>Crateriforma</taxon>
    </lineage>
</organism>
<keyword evidence="2" id="KW-1185">Reference proteome</keyword>
<reference evidence="1 2" key="1">
    <citation type="submission" date="2019-02" db="EMBL/GenBank/DDBJ databases">
        <title>Deep-cultivation of Planctomycetes and their phenomic and genomic characterization uncovers novel biology.</title>
        <authorList>
            <person name="Wiegand S."/>
            <person name="Jogler M."/>
            <person name="Boedeker C."/>
            <person name="Pinto D."/>
            <person name="Vollmers J."/>
            <person name="Rivas-Marin E."/>
            <person name="Kohn T."/>
            <person name="Peeters S.H."/>
            <person name="Heuer A."/>
            <person name="Rast P."/>
            <person name="Oberbeckmann S."/>
            <person name="Bunk B."/>
            <person name="Jeske O."/>
            <person name="Meyerdierks A."/>
            <person name="Storesund J.E."/>
            <person name="Kallscheuer N."/>
            <person name="Luecker S."/>
            <person name="Lage O.M."/>
            <person name="Pohl T."/>
            <person name="Merkel B.J."/>
            <person name="Hornburger P."/>
            <person name="Mueller R.-W."/>
            <person name="Bruemmer F."/>
            <person name="Labrenz M."/>
            <person name="Spormann A.M."/>
            <person name="Op Den Camp H."/>
            <person name="Overmann J."/>
            <person name="Amann R."/>
            <person name="Jetten M.S.M."/>
            <person name="Mascher T."/>
            <person name="Medema M.H."/>
            <person name="Devos D.P."/>
            <person name="Kaster A.-K."/>
            <person name="Ovreas L."/>
            <person name="Rohde M."/>
            <person name="Galperin M.Y."/>
            <person name="Jogler C."/>
        </authorList>
    </citation>
    <scope>NUCLEOTIDE SEQUENCE [LARGE SCALE GENOMIC DNA]</scope>
    <source>
        <strain evidence="1 2">Pan14r</strain>
    </source>
</reference>
<dbReference type="OrthoDB" id="9980527at2"/>
<gene>
    <name evidence="1" type="ORF">Pan14r_51850</name>
</gene>
<comment type="caution">
    <text evidence="1">The sequence shown here is derived from an EMBL/GenBank/DDBJ whole genome shotgun (WGS) entry which is preliminary data.</text>
</comment>
<proteinExistence type="predicted"/>
<dbReference type="Proteomes" id="UP000317238">
    <property type="component" value="Unassembled WGS sequence"/>
</dbReference>
<dbReference type="EMBL" id="SJPL01000002">
    <property type="protein sequence ID" value="TWT65638.1"/>
    <property type="molecule type" value="Genomic_DNA"/>
</dbReference>
<protein>
    <submittedName>
        <fullName evidence="1">Uncharacterized protein</fullName>
    </submittedName>
</protein>
<evidence type="ECO:0000313" key="1">
    <source>
        <dbReference type="EMBL" id="TWT65638.1"/>
    </source>
</evidence>
<name>A0A5C5XSJ5_9PLAN</name>
<accession>A0A5C5XSJ5</accession>
<dbReference type="AlphaFoldDB" id="A0A5C5XSJ5"/>
<sequence>MKFSIRSLLIAAFVVAALIAVSHTAAIKLDRRIEDLEQKRMLASRKAREADHWLKSLERFTSFSDARFSSALEMIAKEADIDAQKDAAQQAFALMGRKGLAEEEVRQLDEKIESLSRMRRFLPTIPVSNQLQ</sequence>
<dbReference type="RefSeq" id="WP_146440913.1">
    <property type="nucleotide sequence ID" value="NZ_SJPL01000002.1"/>
</dbReference>
<evidence type="ECO:0000313" key="2">
    <source>
        <dbReference type="Proteomes" id="UP000317238"/>
    </source>
</evidence>